<dbReference type="GO" id="GO:0005814">
    <property type="term" value="C:centriole"/>
    <property type="evidence" value="ECO:0007669"/>
    <property type="project" value="TreeGrafter"/>
</dbReference>
<dbReference type="GO" id="GO:0097730">
    <property type="term" value="C:non-motile cilium"/>
    <property type="evidence" value="ECO:0007669"/>
    <property type="project" value="TreeGrafter"/>
</dbReference>
<dbReference type="GO" id="GO:0036064">
    <property type="term" value="C:ciliary basal body"/>
    <property type="evidence" value="ECO:0007669"/>
    <property type="project" value="TreeGrafter"/>
</dbReference>
<dbReference type="eggNOG" id="KOG2003">
    <property type="taxonomic scope" value="Eukaryota"/>
</dbReference>
<feature type="region of interest" description="Disordered" evidence="2">
    <location>
        <begin position="742"/>
        <end position="778"/>
    </location>
</feature>
<evidence type="ECO:0000313" key="3">
    <source>
        <dbReference type="EMBL" id="KNE63497.1"/>
    </source>
</evidence>
<dbReference type="GO" id="GO:0019894">
    <property type="term" value="F:kinesin binding"/>
    <property type="evidence" value="ECO:0007669"/>
    <property type="project" value="TreeGrafter"/>
</dbReference>
<feature type="compositionally biased region" description="Basic and acidic residues" evidence="2">
    <location>
        <begin position="764"/>
        <end position="778"/>
    </location>
</feature>
<reference evidence="4" key="2">
    <citation type="submission" date="2009-11" db="EMBL/GenBank/DDBJ databases">
        <title>The Genome Sequence of Allomyces macrogynus strain ATCC 38327.</title>
        <authorList>
            <consortium name="The Broad Institute Genome Sequencing Platform"/>
            <person name="Russ C."/>
            <person name="Cuomo C."/>
            <person name="Shea T."/>
            <person name="Young S.K."/>
            <person name="Zeng Q."/>
            <person name="Koehrsen M."/>
            <person name="Haas B."/>
            <person name="Borodovsky M."/>
            <person name="Guigo R."/>
            <person name="Alvarado L."/>
            <person name="Berlin A."/>
            <person name="Borenstein D."/>
            <person name="Chen Z."/>
            <person name="Engels R."/>
            <person name="Freedman E."/>
            <person name="Gellesch M."/>
            <person name="Goldberg J."/>
            <person name="Griggs A."/>
            <person name="Gujja S."/>
            <person name="Heiman D."/>
            <person name="Hepburn T."/>
            <person name="Howarth C."/>
            <person name="Jen D."/>
            <person name="Larson L."/>
            <person name="Lewis B."/>
            <person name="Mehta T."/>
            <person name="Park D."/>
            <person name="Pearson M."/>
            <person name="Roberts A."/>
            <person name="Saif S."/>
            <person name="Shenoy N."/>
            <person name="Sisk P."/>
            <person name="Stolte C."/>
            <person name="Sykes S."/>
            <person name="Walk T."/>
            <person name="White J."/>
            <person name="Yandava C."/>
            <person name="Burger G."/>
            <person name="Gray M.W."/>
            <person name="Holland P.W.H."/>
            <person name="King N."/>
            <person name="Lang F.B.F."/>
            <person name="Roger A.J."/>
            <person name="Ruiz-Trillo I."/>
            <person name="Lander E."/>
            <person name="Nusbaum C."/>
        </authorList>
    </citation>
    <scope>NUCLEOTIDE SEQUENCE [LARGE SCALE GENOMIC DNA]</scope>
    <source>
        <strain evidence="4">ATCC 38327</strain>
    </source>
</reference>
<evidence type="ECO:0000313" key="4">
    <source>
        <dbReference type="Proteomes" id="UP000054350"/>
    </source>
</evidence>
<feature type="repeat" description="TPR" evidence="1">
    <location>
        <begin position="554"/>
        <end position="587"/>
    </location>
</feature>
<feature type="compositionally biased region" description="Low complexity" evidence="2">
    <location>
        <begin position="749"/>
        <end position="763"/>
    </location>
</feature>
<feature type="repeat" description="TPR" evidence="1">
    <location>
        <begin position="588"/>
        <end position="621"/>
    </location>
</feature>
<dbReference type="PANTHER" id="PTHR44117:SF1">
    <property type="entry name" value="INTRAFLAGELLAR TRANSPORT PROTEIN 88 HOMOLOG"/>
    <property type="match status" value="1"/>
</dbReference>
<dbReference type="OMA" id="RIKIMHN"/>
<sequence>MPGAPYIPGAYPTTAAGRSAAPPRSQWGPVPGAAAGGSATRAGATATASGGAGGAQRPITRNRAAGFSSRGRPTTGTMAAFDPFRATARAGAPADAKSEPTKEDQVRDLERAISTLLHESAAAAADGRDALALAKAKEASKRERHLLKQREAFSLMDQANLDLTYCVQVNLAHMYHKNKMPHEAINTYLLVVKNKTFNQAGRLRVNMGNIYLELRMLPQAVKMYRMALDQVSQATNKELRMKILRNMGSAFILQSQFQDAVTSFETIMETVPDHQAAFNLVLCYYALGDKDKQRRAFQRLVAIPPPQLELADDDIPVDPTLFTGDDPLKLLARNARRTALRQVLLAAKLIAGSIAPANNNGLSGWDWLIETTKSSAMVDAVGELELAKASSYLHAREYPLAVAALKAFERKEAPHAACAAQTNLAALAYLEGDLDAAEAHADAALLLDRYNARALTNAGNVALARGDVPRARDMYRTAMDADAVCTEAAYNLGLAHKKSAQWVEAAKVYERLHAVLRTAPDVVWHLGDVAERAGDVARAKEWYSVLVSLVPTDPKVLAKLGDLHVRDGDTAQAFHYYAESFRFHPCDIDVIAWLGAYYVDCDVYEQALEYFDRAAKVDPSEVKWPLLAASCLRRCGNYAAAMEAYQRIHAKWPGNVECVRFLVRIAADIGAKELPDWQEKLARLEARAQGGSGVGSARAGDAGGMGGAHAAMRRSASMVAAKSDEAVAVPFVAGRKMTAGLFGPTEPVSPRASAAPSARAAAANDHDHDDHNIVDMLP</sequence>
<feature type="region of interest" description="Disordered" evidence="2">
    <location>
        <begin position="1"/>
        <end position="78"/>
    </location>
</feature>
<dbReference type="OrthoDB" id="1926212at2759"/>
<dbReference type="PANTHER" id="PTHR44117">
    <property type="entry name" value="INTRAFLAGELLAR TRANSPORT PROTEIN 88 HOMOLOG"/>
    <property type="match status" value="1"/>
</dbReference>
<dbReference type="Pfam" id="PF13432">
    <property type="entry name" value="TPR_16"/>
    <property type="match status" value="2"/>
</dbReference>
<dbReference type="PROSITE" id="PS50005">
    <property type="entry name" value="TPR"/>
    <property type="match status" value="3"/>
</dbReference>
<dbReference type="EMBL" id="GG745342">
    <property type="protein sequence ID" value="KNE63497.1"/>
    <property type="molecule type" value="Genomic_DNA"/>
</dbReference>
<gene>
    <name evidence="3" type="ORF">AMAG_08619</name>
</gene>
<proteinExistence type="predicted"/>
<protein>
    <submittedName>
        <fullName evidence="3">Uncharacterized protein</fullName>
    </submittedName>
</protein>
<dbReference type="STRING" id="578462.A0A0L0SLW4"/>
<keyword evidence="4" id="KW-1185">Reference proteome</keyword>
<dbReference type="GO" id="GO:1905515">
    <property type="term" value="P:non-motile cilium assembly"/>
    <property type="evidence" value="ECO:0007669"/>
    <property type="project" value="TreeGrafter"/>
</dbReference>
<dbReference type="VEuPathDB" id="FungiDB:AMAG_08619"/>
<dbReference type="AlphaFoldDB" id="A0A0L0SLW4"/>
<keyword evidence="1" id="KW-0802">TPR repeat</keyword>
<feature type="compositionally biased region" description="Low complexity" evidence="2">
    <location>
        <begin position="28"/>
        <end position="49"/>
    </location>
</feature>
<organism evidence="3 4">
    <name type="scientific">Allomyces macrogynus (strain ATCC 38327)</name>
    <name type="common">Allomyces javanicus var. macrogynus</name>
    <dbReference type="NCBI Taxonomy" id="578462"/>
    <lineage>
        <taxon>Eukaryota</taxon>
        <taxon>Fungi</taxon>
        <taxon>Fungi incertae sedis</taxon>
        <taxon>Blastocladiomycota</taxon>
        <taxon>Blastocladiomycetes</taxon>
        <taxon>Blastocladiales</taxon>
        <taxon>Blastocladiaceae</taxon>
        <taxon>Allomyces</taxon>
    </lineage>
</organism>
<evidence type="ECO:0000256" key="1">
    <source>
        <dbReference type="PROSITE-ProRule" id="PRU00339"/>
    </source>
</evidence>
<evidence type="ECO:0000256" key="2">
    <source>
        <dbReference type="SAM" id="MobiDB-lite"/>
    </source>
</evidence>
<dbReference type="GO" id="GO:0097546">
    <property type="term" value="C:ciliary base"/>
    <property type="evidence" value="ECO:0007669"/>
    <property type="project" value="TreeGrafter"/>
</dbReference>
<accession>A0A0L0SLW4</accession>
<reference evidence="3 4" key="1">
    <citation type="submission" date="2009-11" db="EMBL/GenBank/DDBJ databases">
        <title>Annotation of Allomyces macrogynus ATCC 38327.</title>
        <authorList>
            <consortium name="The Broad Institute Genome Sequencing Platform"/>
            <person name="Russ C."/>
            <person name="Cuomo C."/>
            <person name="Burger G."/>
            <person name="Gray M.W."/>
            <person name="Holland P.W.H."/>
            <person name="King N."/>
            <person name="Lang F.B.F."/>
            <person name="Roger A.J."/>
            <person name="Ruiz-Trillo I."/>
            <person name="Young S.K."/>
            <person name="Zeng Q."/>
            <person name="Gargeya S."/>
            <person name="Fitzgerald M."/>
            <person name="Haas B."/>
            <person name="Abouelleil A."/>
            <person name="Alvarado L."/>
            <person name="Arachchi H.M."/>
            <person name="Berlin A."/>
            <person name="Chapman S.B."/>
            <person name="Gearin G."/>
            <person name="Goldberg J."/>
            <person name="Griggs A."/>
            <person name="Gujja S."/>
            <person name="Hansen M."/>
            <person name="Heiman D."/>
            <person name="Howarth C."/>
            <person name="Larimer J."/>
            <person name="Lui A."/>
            <person name="MacDonald P.J.P."/>
            <person name="McCowen C."/>
            <person name="Montmayeur A."/>
            <person name="Murphy C."/>
            <person name="Neiman D."/>
            <person name="Pearson M."/>
            <person name="Priest M."/>
            <person name="Roberts A."/>
            <person name="Saif S."/>
            <person name="Shea T."/>
            <person name="Sisk P."/>
            <person name="Stolte C."/>
            <person name="Sykes S."/>
            <person name="Wortman J."/>
            <person name="Nusbaum C."/>
            <person name="Birren B."/>
        </authorList>
    </citation>
    <scope>NUCLEOTIDE SEQUENCE [LARGE SCALE GENOMIC DNA]</scope>
    <source>
        <strain evidence="3 4">ATCC 38327</strain>
    </source>
</reference>
<dbReference type="InterPro" id="IPR011990">
    <property type="entry name" value="TPR-like_helical_dom_sf"/>
</dbReference>
<feature type="repeat" description="TPR" evidence="1">
    <location>
        <begin position="241"/>
        <end position="274"/>
    </location>
</feature>
<dbReference type="Gene3D" id="1.25.40.10">
    <property type="entry name" value="Tetratricopeptide repeat domain"/>
    <property type="match status" value="2"/>
</dbReference>
<dbReference type="GO" id="GO:0042073">
    <property type="term" value="P:intraciliary transport"/>
    <property type="evidence" value="ECO:0007669"/>
    <property type="project" value="TreeGrafter"/>
</dbReference>
<name>A0A0L0SLW4_ALLM3</name>
<dbReference type="SMART" id="SM00028">
    <property type="entry name" value="TPR"/>
    <property type="match status" value="10"/>
</dbReference>
<dbReference type="SUPFAM" id="SSF48452">
    <property type="entry name" value="TPR-like"/>
    <property type="match status" value="2"/>
</dbReference>
<dbReference type="InterPro" id="IPR019734">
    <property type="entry name" value="TPR_rpt"/>
</dbReference>
<dbReference type="Pfam" id="PF14938">
    <property type="entry name" value="SNAP"/>
    <property type="match status" value="1"/>
</dbReference>
<dbReference type="Proteomes" id="UP000054350">
    <property type="component" value="Unassembled WGS sequence"/>
</dbReference>